<dbReference type="Gramene" id="Kaladp0016s0133.1.v1.1">
    <property type="protein sequence ID" value="Kaladp0016s0133.1.v1.1.CDS.1"/>
    <property type="gene ID" value="Kaladp0016s0133.v1.1"/>
</dbReference>
<dbReference type="AlphaFoldDB" id="A0A7N0T092"/>
<organism evidence="2 3">
    <name type="scientific">Kalanchoe fedtschenkoi</name>
    <name type="common">Lavender scallops</name>
    <name type="synonym">South American air plant</name>
    <dbReference type="NCBI Taxonomy" id="63787"/>
    <lineage>
        <taxon>Eukaryota</taxon>
        <taxon>Viridiplantae</taxon>
        <taxon>Streptophyta</taxon>
        <taxon>Embryophyta</taxon>
        <taxon>Tracheophyta</taxon>
        <taxon>Spermatophyta</taxon>
        <taxon>Magnoliopsida</taxon>
        <taxon>eudicotyledons</taxon>
        <taxon>Gunneridae</taxon>
        <taxon>Pentapetalae</taxon>
        <taxon>Saxifragales</taxon>
        <taxon>Crassulaceae</taxon>
        <taxon>Kalanchoe</taxon>
    </lineage>
</organism>
<proteinExistence type="predicted"/>
<keyword evidence="3" id="KW-1185">Reference proteome</keyword>
<feature type="region of interest" description="Disordered" evidence="1">
    <location>
        <begin position="1"/>
        <end position="36"/>
    </location>
</feature>
<dbReference type="EnsemblPlants" id="Kaladp0016s0133.1.v1.1">
    <property type="protein sequence ID" value="Kaladp0016s0133.1.v1.1.CDS.1"/>
    <property type="gene ID" value="Kaladp0016s0133.v1.1"/>
</dbReference>
<sequence length="88" mass="10074">MDGKLSGVTNVSSVDGSDPPPARSRKTSQQQNRWSFPLRRINSTNTFRSLLVASSHHTSPFLYPQFLFLLRAAMRSTRHPSFHRRHNP</sequence>
<dbReference type="Proteomes" id="UP000594263">
    <property type="component" value="Unplaced"/>
</dbReference>
<evidence type="ECO:0000256" key="1">
    <source>
        <dbReference type="SAM" id="MobiDB-lite"/>
    </source>
</evidence>
<protein>
    <submittedName>
        <fullName evidence="2">Uncharacterized protein</fullName>
    </submittedName>
</protein>
<name>A0A7N0T092_KALFE</name>
<reference evidence="2" key="1">
    <citation type="submission" date="2021-01" db="UniProtKB">
        <authorList>
            <consortium name="EnsemblPlants"/>
        </authorList>
    </citation>
    <scope>IDENTIFICATION</scope>
</reference>
<evidence type="ECO:0000313" key="2">
    <source>
        <dbReference type="EnsemblPlants" id="Kaladp0016s0133.1.v1.1.CDS.1"/>
    </source>
</evidence>
<accession>A0A7N0T092</accession>
<evidence type="ECO:0000313" key="3">
    <source>
        <dbReference type="Proteomes" id="UP000594263"/>
    </source>
</evidence>